<name>G2YS80_BOTF4</name>
<dbReference type="HOGENOM" id="CLU_2757517_0_0_1"/>
<dbReference type="InParanoid" id="G2YS80"/>
<dbReference type="EMBL" id="FQ790351">
    <property type="protein sequence ID" value="CCD54478.1"/>
    <property type="molecule type" value="Genomic_DNA"/>
</dbReference>
<evidence type="ECO:0000313" key="2">
    <source>
        <dbReference type="Proteomes" id="UP000008177"/>
    </source>
</evidence>
<dbReference type="AlphaFoldDB" id="G2YS80"/>
<organism evidence="1 2">
    <name type="scientific">Botryotinia fuckeliana (strain T4)</name>
    <name type="common">Noble rot fungus</name>
    <name type="synonym">Botrytis cinerea</name>
    <dbReference type="NCBI Taxonomy" id="999810"/>
    <lineage>
        <taxon>Eukaryota</taxon>
        <taxon>Fungi</taxon>
        <taxon>Dikarya</taxon>
        <taxon>Ascomycota</taxon>
        <taxon>Pezizomycotina</taxon>
        <taxon>Leotiomycetes</taxon>
        <taxon>Helotiales</taxon>
        <taxon>Sclerotiniaceae</taxon>
        <taxon>Botrytis</taxon>
    </lineage>
</organism>
<reference evidence="2" key="1">
    <citation type="journal article" date="2011" name="PLoS Genet.">
        <title>Genomic analysis of the necrotrophic fungal pathogens Sclerotinia sclerotiorum and Botrytis cinerea.</title>
        <authorList>
            <person name="Amselem J."/>
            <person name="Cuomo C.A."/>
            <person name="van Kan J.A."/>
            <person name="Viaud M."/>
            <person name="Benito E.P."/>
            <person name="Couloux A."/>
            <person name="Coutinho P.M."/>
            <person name="de Vries R.P."/>
            <person name="Dyer P.S."/>
            <person name="Fillinger S."/>
            <person name="Fournier E."/>
            <person name="Gout L."/>
            <person name="Hahn M."/>
            <person name="Kohn L."/>
            <person name="Lapalu N."/>
            <person name="Plummer K.M."/>
            <person name="Pradier J.M."/>
            <person name="Quevillon E."/>
            <person name="Sharon A."/>
            <person name="Simon A."/>
            <person name="ten Have A."/>
            <person name="Tudzynski B."/>
            <person name="Tudzynski P."/>
            <person name="Wincker P."/>
            <person name="Andrew M."/>
            <person name="Anthouard V."/>
            <person name="Beever R.E."/>
            <person name="Beffa R."/>
            <person name="Benoit I."/>
            <person name="Bouzid O."/>
            <person name="Brault B."/>
            <person name="Chen Z."/>
            <person name="Choquer M."/>
            <person name="Collemare J."/>
            <person name="Cotton P."/>
            <person name="Danchin E.G."/>
            <person name="Da Silva C."/>
            <person name="Gautier A."/>
            <person name="Giraud C."/>
            <person name="Giraud T."/>
            <person name="Gonzalez C."/>
            <person name="Grossetete S."/>
            <person name="Guldener U."/>
            <person name="Henrissat B."/>
            <person name="Howlett B.J."/>
            <person name="Kodira C."/>
            <person name="Kretschmer M."/>
            <person name="Lappartient A."/>
            <person name="Leroch M."/>
            <person name="Levis C."/>
            <person name="Mauceli E."/>
            <person name="Neuveglise C."/>
            <person name="Oeser B."/>
            <person name="Pearson M."/>
            <person name="Poulain J."/>
            <person name="Poussereau N."/>
            <person name="Quesneville H."/>
            <person name="Rascle C."/>
            <person name="Schumacher J."/>
            <person name="Segurens B."/>
            <person name="Sexton A."/>
            <person name="Silva E."/>
            <person name="Sirven C."/>
            <person name="Soanes D.M."/>
            <person name="Talbot N.J."/>
            <person name="Templeton M."/>
            <person name="Yandava C."/>
            <person name="Yarden O."/>
            <person name="Zeng Q."/>
            <person name="Rollins J.A."/>
            <person name="Lebrun M.H."/>
            <person name="Dickman M."/>
        </authorList>
    </citation>
    <scope>NUCLEOTIDE SEQUENCE [LARGE SCALE GENOMIC DNA]</scope>
    <source>
        <strain evidence="2">T4</strain>
    </source>
</reference>
<dbReference type="Proteomes" id="UP000008177">
    <property type="component" value="Unplaced contigs"/>
</dbReference>
<evidence type="ECO:0000313" key="1">
    <source>
        <dbReference type="EMBL" id="CCD54478.1"/>
    </source>
</evidence>
<protein>
    <submittedName>
        <fullName evidence="1">Uncharacterized protein</fullName>
    </submittedName>
</protein>
<gene>
    <name evidence="1" type="ORF">BofuT4_uP125260.1</name>
</gene>
<proteinExistence type="predicted"/>
<sequence length="70" mass="7860">MHKNTRHDLALDSLSRSLKLGASPNSTDGILRVYFHITRLLGSFNGAQVEASSHMESTKLKVHLVKFQIR</sequence>
<accession>G2YS80</accession>